<evidence type="ECO:0000256" key="1">
    <source>
        <dbReference type="SAM" id="SignalP"/>
    </source>
</evidence>
<protein>
    <recommendedName>
        <fullName evidence="4">Amidase</fullName>
    </recommendedName>
</protein>
<organism evidence="2 3">
    <name type="scientific">Cohnella soli</name>
    <dbReference type="NCBI Taxonomy" id="425005"/>
    <lineage>
        <taxon>Bacteria</taxon>
        <taxon>Bacillati</taxon>
        <taxon>Bacillota</taxon>
        <taxon>Bacilli</taxon>
        <taxon>Bacillales</taxon>
        <taxon>Paenibacillaceae</taxon>
        <taxon>Cohnella</taxon>
    </lineage>
</organism>
<name>A0ABW0HLY8_9BACL</name>
<reference evidence="3" key="1">
    <citation type="journal article" date="2019" name="Int. J. Syst. Evol. Microbiol.">
        <title>The Global Catalogue of Microorganisms (GCM) 10K type strain sequencing project: providing services to taxonomists for standard genome sequencing and annotation.</title>
        <authorList>
            <consortium name="The Broad Institute Genomics Platform"/>
            <consortium name="The Broad Institute Genome Sequencing Center for Infectious Disease"/>
            <person name="Wu L."/>
            <person name="Ma J."/>
        </authorList>
    </citation>
    <scope>NUCLEOTIDE SEQUENCE [LARGE SCALE GENOMIC DNA]</scope>
    <source>
        <strain evidence="3">CGMCC 1.18575</strain>
    </source>
</reference>
<accession>A0ABW0HLY8</accession>
<evidence type="ECO:0000313" key="3">
    <source>
        <dbReference type="Proteomes" id="UP001596113"/>
    </source>
</evidence>
<dbReference type="RefSeq" id="WP_378130472.1">
    <property type="nucleotide sequence ID" value="NZ_JBHSMI010000010.1"/>
</dbReference>
<evidence type="ECO:0000313" key="2">
    <source>
        <dbReference type="EMBL" id="MFC5402221.1"/>
    </source>
</evidence>
<comment type="caution">
    <text evidence="2">The sequence shown here is derived from an EMBL/GenBank/DDBJ whole genome shotgun (WGS) entry which is preliminary data.</text>
</comment>
<proteinExistence type="predicted"/>
<keyword evidence="3" id="KW-1185">Reference proteome</keyword>
<gene>
    <name evidence="2" type="ORF">ACFPOF_05670</name>
</gene>
<evidence type="ECO:0008006" key="4">
    <source>
        <dbReference type="Google" id="ProtNLM"/>
    </source>
</evidence>
<keyword evidence="1" id="KW-0732">Signal</keyword>
<dbReference type="Proteomes" id="UP001596113">
    <property type="component" value="Unassembled WGS sequence"/>
</dbReference>
<dbReference type="EMBL" id="JBHSMI010000010">
    <property type="protein sequence ID" value="MFC5402221.1"/>
    <property type="molecule type" value="Genomic_DNA"/>
</dbReference>
<feature type="chain" id="PRO_5047225432" description="Amidase" evidence="1">
    <location>
        <begin position="27"/>
        <end position="301"/>
    </location>
</feature>
<sequence>MKKLFPSICFVVMLLLNLMSATTAKGADVTYSYQNETKLSTWLWDASKIVDSPDKVIEDLADRHVKFLLLQIDFSVDVEYYRKFIGKATFNGIKVEALDGAPQWVTDGGEELQQNMLDWLVRYQNTSVSKERFQGVHLDVEPYENEHYEEHMDEYIGNYQLMIEKFKMQTSKLKLEFGIDIPFWFYGVKYDNQYGSGNLAEWLCHYVKKMTIMAYRDSVEGENGIISVAAAEMKLFEKYKVRGTIAVETGKVADAYQFITFYGKGKEVMNRQLQRLYEYHRKHSAFDGIAIHYYDSWVAMK</sequence>
<feature type="signal peptide" evidence="1">
    <location>
        <begin position="1"/>
        <end position="26"/>
    </location>
</feature>